<name>A0A8S1B2V6_ARCPL</name>
<sequence>MILHPRTPATHQRPSTFGFLFGMDFTDDRGGYVTDQRPQVNALNHPHTLFITKMSTNNQCHERWRLEFGVVEILDYLLNFIDNSLYIQSGIYIETKWHLNIQAQCDREARTFQRYRSMCV</sequence>
<dbReference type="OrthoDB" id="6630583at2759"/>
<dbReference type="AlphaFoldDB" id="A0A8S1B2V6"/>
<proteinExistence type="predicted"/>
<organism evidence="1 2">
    <name type="scientific">Arctia plantaginis</name>
    <name type="common">Wood tiger moth</name>
    <name type="synonym">Phalaena plantaginis</name>
    <dbReference type="NCBI Taxonomy" id="874455"/>
    <lineage>
        <taxon>Eukaryota</taxon>
        <taxon>Metazoa</taxon>
        <taxon>Ecdysozoa</taxon>
        <taxon>Arthropoda</taxon>
        <taxon>Hexapoda</taxon>
        <taxon>Insecta</taxon>
        <taxon>Pterygota</taxon>
        <taxon>Neoptera</taxon>
        <taxon>Endopterygota</taxon>
        <taxon>Lepidoptera</taxon>
        <taxon>Glossata</taxon>
        <taxon>Ditrysia</taxon>
        <taxon>Noctuoidea</taxon>
        <taxon>Erebidae</taxon>
        <taxon>Arctiinae</taxon>
        <taxon>Arctia</taxon>
    </lineage>
</organism>
<comment type="caution">
    <text evidence="1">The sequence shown here is derived from an EMBL/GenBank/DDBJ whole genome shotgun (WGS) entry which is preliminary data.</text>
</comment>
<dbReference type="Proteomes" id="UP000494256">
    <property type="component" value="Unassembled WGS sequence"/>
</dbReference>
<gene>
    <name evidence="1" type="ORF">APLA_LOCUS13957</name>
</gene>
<evidence type="ECO:0000313" key="1">
    <source>
        <dbReference type="EMBL" id="CAB3252162.1"/>
    </source>
</evidence>
<evidence type="ECO:0000313" key="2">
    <source>
        <dbReference type="Proteomes" id="UP000494256"/>
    </source>
</evidence>
<protein>
    <submittedName>
        <fullName evidence="1">Uncharacterized protein</fullName>
    </submittedName>
</protein>
<reference evidence="1 2" key="1">
    <citation type="submission" date="2020-04" db="EMBL/GenBank/DDBJ databases">
        <authorList>
            <person name="Wallbank WR R."/>
            <person name="Pardo Diaz C."/>
            <person name="Kozak K."/>
            <person name="Martin S."/>
            <person name="Jiggins C."/>
            <person name="Moest M."/>
            <person name="Warren A I."/>
            <person name="Byers J.R.P. K."/>
            <person name="Montejo-Kovacevich G."/>
            <person name="Yen C E."/>
        </authorList>
    </citation>
    <scope>NUCLEOTIDE SEQUENCE [LARGE SCALE GENOMIC DNA]</scope>
</reference>
<accession>A0A8S1B2V6</accession>
<dbReference type="EMBL" id="CADEBD010000364">
    <property type="protein sequence ID" value="CAB3252162.1"/>
    <property type="molecule type" value="Genomic_DNA"/>
</dbReference>